<dbReference type="PANTHER" id="PTHR11177:SF317">
    <property type="entry name" value="CHITINASE 12-RELATED"/>
    <property type="match status" value="1"/>
</dbReference>
<dbReference type="OrthoDB" id="76388at2759"/>
<dbReference type="FunFam" id="3.20.20.80:FF:000075">
    <property type="entry name" value="Sporulation-specific chitinase"/>
    <property type="match status" value="1"/>
</dbReference>
<dbReference type="Proteomes" id="UP000800093">
    <property type="component" value="Unassembled WGS sequence"/>
</dbReference>
<comment type="catalytic activity">
    <reaction evidence="1">
        <text>Random endo-hydrolysis of N-acetyl-beta-D-glucosaminide (1-&gt;4)-beta-linkages in chitin and chitodextrins.</text>
        <dbReference type="EC" id="3.2.1.14"/>
    </reaction>
</comment>
<dbReference type="GO" id="GO:0008843">
    <property type="term" value="F:endochitinase activity"/>
    <property type="evidence" value="ECO:0007669"/>
    <property type="project" value="UniProtKB-EC"/>
</dbReference>
<keyword evidence="9 11" id="KW-0326">Glycosidase</keyword>
<evidence type="ECO:0000313" key="14">
    <source>
        <dbReference type="Proteomes" id="UP000800093"/>
    </source>
</evidence>
<sequence>MGSVEGYRSVAYFTNWGIYGRNYHPQDIPADKLTHVLYAFADNRETGEVILTDTWSDVEKHYANDSWNDVGKNMYGCLKQINLLKKRNRNLKLLLSVGGWTYAHERKHFDGPASTPQGRKIFADSCVRLIKDYGFDGIDIDWEYPQNPEQGEQLLLLLQEIRHAMDAYANHLAAHSHRYDHGQEPKPHFMLSIAAPAGESNYKNLPLGRLASVLDFINLMGYDFAGSWDHHSGHQANLYASRSCPTCTPFNIHSVIQNYVAAGVPPCKIVLGMPLYGRAFSNTKGIGQSFSGVGEGSFEAGVWDFKALPRPGASEHIDEESGASYCYDGNSQTLVSYDNVAIAKRKAEYIRQHNLGGAMWWELSGDRTDEGSIVTNVVRELGGQDGRKMEQQPNWLRFPDSQYENMRAGFPNN</sequence>
<dbReference type="AlphaFoldDB" id="A0A9P4K327"/>
<evidence type="ECO:0000256" key="1">
    <source>
        <dbReference type="ARBA" id="ARBA00000822"/>
    </source>
</evidence>
<dbReference type="Gene3D" id="3.10.50.10">
    <property type="match status" value="1"/>
</dbReference>
<evidence type="ECO:0000256" key="11">
    <source>
        <dbReference type="RuleBase" id="RU000489"/>
    </source>
</evidence>
<name>A0A9P4K327_9PLEO</name>
<gene>
    <name evidence="13" type="ORF">CC78DRAFT_473971</name>
</gene>
<dbReference type="InterPro" id="IPR050314">
    <property type="entry name" value="Glycosyl_Hydrlase_18"/>
</dbReference>
<dbReference type="InterPro" id="IPR001579">
    <property type="entry name" value="Glyco_hydro_18_chit_AS"/>
</dbReference>
<dbReference type="PROSITE" id="PS01095">
    <property type="entry name" value="GH18_1"/>
    <property type="match status" value="1"/>
</dbReference>
<protein>
    <recommendedName>
        <fullName evidence="4">chitinase</fullName>
        <ecNumber evidence="4">3.2.1.14</ecNumber>
    </recommendedName>
</protein>
<evidence type="ECO:0000256" key="4">
    <source>
        <dbReference type="ARBA" id="ARBA00012729"/>
    </source>
</evidence>
<dbReference type="InterPro" id="IPR001223">
    <property type="entry name" value="Glyco_hydro18_cat"/>
</dbReference>
<evidence type="ECO:0000256" key="3">
    <source>
        <dbReference type="ARBA" id="ARBA00008682"/>
    </source>
</evidence>
<evidence type="ECO:0000256" key="2">
    <source>
        <dbReference type="ARBA" id="ARBA00004613"/>
    </source>
</evidence>
<dbReference type="InterPro" id="IPR011583">
    <property type="entry name" value="Chitinase_II/V-like_cat"/>
</dbReference>
<comment type="similarity">
    <text evidence="3">Belongs to the glycosyl hydrolase 18 family. Chitinase class V subfamily.</text>
</comment>
<dbReference type="GO" id="GO:0008061">
    <property type="term" value="F:chitin binding"/>
    <property type="evidence" value="ECO:0007669"/>
    <property type="project" value="InterPro"/>
</dbReference>
<dbReference type="FunFam" id="3.10.50.10:FF:000005">
    <property type="entry name" value="Endochitinase B1"/>
    <property type="match status" value="1"/>
</dbReference>
<comment type="subcellular location">
    <subcellularLocation>
        <location evidence="2">Secreted</location>
    </subcellularLocation>
</comment>
<evidence type="ECO:0000256" key="10">
    <source>
        <dbReference type="ARBA" id="ARBA00023326"/>
    </source>
</evidence>
<dbReference type="SMART" id="SM00636">
    <property type="entry name" value="Glyco_18"/>
    <property type="match status" value="1"/>
</dbReference>
<dbReference type="InterPro" id="IPR029070">
    <property type="entry name" value="Chitinase_insertion_sf"/>
</dbReference>
<dbReference type="SUPFAM" id="SSF51445">
    <property type="entry name" value="(Trans)glycosidases"/>
    <property type="match status" value="1"/>
</dbReference>
<accession>A0A9P4K327</accession>
<dbReference type="Pfam" id="PF00704">
    <property type="entry name" value="Glyco_hydro_18"/>
    <property type="match status" value="1"/>
</dbReference>
<evidence type="ECO:0000256" key="7">
    <source>
        <dbReference type="ARBA" id="ARBA00023024"/>
    </source>
</evidence>
<dbReference type="GO" id="GO:0000272">
    <property type="term" value="P:polysaccharide catabolic process"/>
    <property type="evidence" value="ECO:0007669"/>
    <property type="project" value="UniProtKB-KW"/>
</dbReference>
<dbReference type="GO" id="GO:0005576">
    <property type="term" value="C:extracellular region"/>
    <property type="evidence" value="ECO:0007669"/>
    <property type="project" value="UniProtKB-SubCell"/>
</dbReference>
<dbReference type="GO" id="GO:0006032">
    <property type="term" value="P:chitin catabolic process"/>
    <property type="evidence" value="ECO:0007669"/>
    <property type="project" value="UniProtKB-KW"/>
</dbReference>
<keyword evidence="5" id="KW-0964">Secreted</keyword>
<evidence type="ECO:0000256" key="6">
    <source>
        <dbReference type="ARBA" id="ARBA00022801"/>
    </source>
</evidence>
<organism evidence="13 14">
    <name type="scientific">Lojkania enalia</name>
    <dbReference type="NCBI Taxonomy" id="147567"/>
    <lineage>
        <taxon>Eukaryota</taxon>
        <taxon>Fungi</taxon>
        <taxon>Dikarya</taxon>
        <taxon>Ascomycota</taxon>
        <taxon>Pezizomycotina</taxon>
        <taxon>Dothideomycetes</taxon>
        <taxon>Pleosporomycetidae</taxon>
        <taxon>Pleosporales</taxon>
        <taxon>Pleosporales incertae sedis</taxon>
        <taxon>Lojkania</taxon>
    </lineage>
</organism>
<dbReference type="InterPro" id="IPR017853">
    <property type="entry name" value="GH"/>
</dbReference>
<comment type="caution">
    <text evidence="13">The sequence shown here is derived from an EMBL/GenBank/DDBJ whole genome shotgun (WGS) entry which is preliminary data.</text>
</comment>
<dbReference type="EMBL" id="ML986692">
    <property type="protein sequence ID" value="KAF2259983.1"/>
    <property type="molecule type" value="Genomic_DNA"/>
</dbReference>
<evidence type="ECO:0000256" key="8">
    <source>
        <dbReference type="ARBA" id="ARBA00023277"/>
    </source>
</evidence>
<keyword evidence="10" id="KW-0624">Polysaccharide degradation</keyword>
<keyword evidence="6 11" id="KW-0378">Hydrolase</keyword>
<proteinExistence type="inferred from homology"/>
<dbReference type="PANTHER" id="PTHR11177">
    <property type="entry name" value="CHITINASE"/>
    <property type="match status" value="1"/>
</dbReference>
<dbReference type="EC" id="3.2.1.14" evidence="4"/>
<dbReference type="Gene3D" id="3.20.20.80">
    <property type="entry name" value="Glycosidases"/>
    <property type="match status" value="1"/>
</dbReference>
<keyword evidence="14" id="KW-1185">Reference proteome</keyword>
<keyword evidence="7" id="KW-0146">Chitin degradation</keyword>
<evidence type="ECO:0000313" key="13">
    <source>
        <dbReference type="EMBL" id="KAF2259983.1"/>
    </source>
</evidence>
<evidence type="ECO:0000256" key="9">
    <source>
        <dbReference type="ARBA" id="ARBA00023295"/>
    </source>
</evidence>
<dbReference type="CDD" id="cd06548">
    <property type="entry name" value="GH18_chitinase"/>
    <property type="match status" value="1"/>
</dbReference>
<feature type="domain" description="GH18" evidence="12">
    <location>
        <begin position="7"/>
        <end position="384"/>
    </location>
</feature>
<dbReference type="PROSITE" id="PS51910">
    <property type="entry name" value="GH18_2"/>
    <property type="match status" value="1"/>
</dbReference>
<dbReference type="SUPFAM" id="SSF54556">
    <property type="entry name" value="Chitinase insertion domain"/>
    <property type="match status" value="1"/>
</dbReference>
<evidence type="ECO:0000259" key="12">
    <source>
        <dbReference type="PROSITE" id="PS51910"/>
    </source>
</evidence>
<reference evidence="14" key="1">
    <citation type="journal article" date="2020" name="Stud. Mycol.">
        <title>101 Dothideomycetes genomes: A test case for predicting lifestyles and emergence of pathogens.</title>
        <authorList>
            <person name="Haridas S."/>
            <person name="Albert R."/>
            <person name="Binder M."/>
            <person name="Bloem J."/>
            <person name="LaButti K."/>
            <person name="Salamov A."/>
            <person name="Andreopoulos B."/>
            <person name="Baker S."/>
            <person name="Barry K."/>
            <person name="Bills G."/>
            <person name="Bluhm B."/>
            <person name="Cannon C."/>
            <person name="Castanera R."/>
            <person name="Culley D."/>
            <person name="Daum C."/>
            <person name="Ezra D."/>
            <person name="Gonzalez J."/>
            <person name="Henrissat B."/>
            <person name="Kuo A."/>
            <person name="Liang C."/>
            <person name="Lipzen A."/>
            <person name="Lutzoni F."/>
            <person name="Magnuson J."/>
            <person name="Mondo S."/>
            <person name="Nolan M."/>
            <person name="Ohm R."/>
            <person name="Pangilinan J."/>
            <person name="Park H.-J."/>
            <person name="Ramirez L."/>
            <person name="Alfaro M."/>
            <person name="Sun H."/>
            <person name="Tritt A."/>
            <person name="Yoshinaga Y."/>
            <person name="Zwiers L.-H."/>
            <person name="Turgeon B."/>
            <person name="Goodwin S."/>
            <person name="Spatafora J."/>
            <person name="Crous P."/>
            <person name="Grigoriev I."/>
        </authorList>
    </citation>
    <scope>NUCLEOTIDE SEQUENCE [LARGE SCALE GENOMIC DNA]</scope>
    <source>
        <strain evidence="14">CBS 304.66</strain>
    </source>
</reference>
<evidence type="ECO:0000256" key="5">
    <source>
        <dbReference type="ARBA" id="ARBA00022525"/>
    </source>
</evidence>
<keyword evidence="8" id="KW-0119">Carbohydrate metabolism</keyword>